<evidence type="ECO:0000256" key="9">
    <source>
        <dbReference type="SAM" id="MobiDB-lite"/>
    </source>
</evidence>
<comment type="caution">
    <text evidence="12">The sequence shown here is derived from an EMBL/GenBank/DDBJ whole genome shotgun (WGS) entry which is preliminary data.</text>
</comment>
<sequence>MAASKDFYEVLGVSEKASADEIKKAYRKLAKQYHPDANPNDAGAAERFKDLGEAYAVLSDAEKRKQYDQMRRLGAFGLGGAGRRSSAGSSRRPGSPGSASGGISFDDIQGFGGIGDIFSSIFDLGGRGKTQTSSSGGPRKGQNVDYVVEVGFETAVKGGKISIDVPITEECATCSGSGAAPGSAVKTCGECGGSGQVSFGQSGFAVKRPCPACLGRGTIPEMPCAACKGRGSLRQSRKIQVAVPKGVDDGSKLKLSGQGERGAGGGPPGDLILTFKVKEHRFFRREGLDIHVTVPVNIVQAALGTRIKVRTVGGSKVVLKVPAGTQPGTRFRIRGQGVEKGDRVGDQIVEVKVEVPDTLDDSAREALEKFGSAAALRH</sequence>
<evidence type="ECO:0000256" key="5">
    <source>
        <dbReference type="ARBA" id="ARBA00022833"/>
    </source>
</evidence>
<evidence type="ECO:0000256" key="7">
    <source>
        <dbReference type="HAMAP-Rule" id="MF_01152"/>
    </source>
</evidence>
<feature type="binding site" evidence="7">
    <location>
        <position position="210"/>
    </location>
    <ligand>
        <name>Zn(2+)</name>
        <dbReference type="ChEBI" id="CHEBI:29105"/>
        <label>2</label>
    </ligand>
</feature>
<comment type="function">
    <text evidence="7">Participates actively in the response to hyperosmotic and heat shock by preventing the aggregation of stress-denatured proteins and by disaggregating proteins, also in an autonomous, DnaK-independent fashion. Unfolded proteins bind initially to DnaJ; upon interaction with the DnaJ-bound protein, DnaK hydrolyzes its bound ATP, resulting in the formation of a stable complex. GrpE releases ADP from DnaK; ATP binding to DnaK triggers the release of the substrate protein, thus completing the reaction cycle. Several rounds of ATP-dependent interactions between DnaJ, DnaK and GrpE are required for fully efficient folding. Also involved, together with DnaK and GrpE, in the DNA replication of plasmids through activation of initiation proteins.</text>
</comment>
<keyword evidence="6 7" id="KW-0346">Stress response</keyword>
<dbReference type="SUPFAM" id="SSF57938">
    <property type="entry name" value="DnaJ/Hsp40 cysteine-rich domain"/>
    <property type="match status" value="1"/>
</dbReference>
<keyword evidence="7" id="KW-0963">Cytoplasm</keyword>
<evidence type="ECO:0000256" key="1">
    <source>
        <dbReference type="ARBA" id="ARBA00022705"/>
    </source>
</evidence>
<dbReference type="CDD" id="cd06257">
    <property type="entry name" value="DnaJ"/>
    <property type="match status" value="1"/>
</dbReference>
<keyword evidence="13" id="KW-1185">Reference proteome</keyword>
<keyword evidence="7" id="KW-0143">Chaperone</keyword>
<dbReference type="EMBL" id="JBBHLI010000010">
    <property type="protein sequence ID" value="MEK9502255.1"/>
    <property type="molecule type" value="Genomic_DNA"/>
</dbReference>
<keyword evidence="3 7" id="KW-0677">Repeat</keyword>
<dbReference type="PANTHER" id="PTHR43096">
    <property type="entry name" value="DNAJ HOMOLOG 1, MITOCHONDRIAL-RELATED"/>
    <property type="match status" value="1"/>
</dbReference>
<gene>
    <name evidence="7 12" type="primary">dnaJ</name>
    <name evidence="12" type="ORF">WI372_14775</name>
</gene>
<dbReference type="Pfam" id="PF00226">
    <property type="entry name" value="DnaJ"/>
    <property type="match status" value="1"/>
</dbReference>
<dbReference type="InterPro" id="IPR002939">
    <property type="entry name" value="DnaJ_C"/>
</dbReference>
<reference evidence="12 13" key="1">
    <citation type="submission" date="2024-02" db="EMBL/GenBank/DDBJ databases">
        <title>A novel Gemmatimonadota bacterium.</title>
        <authorList>
            <person name="Du Z.-J."/>
            <person name="Ye Y.-Q."/>
        </authorList>
    </citation>
    <scope>NUCLEOTIDE SEQUENCE [LARGE SCALE GENOMIC DNA]</scope>
    <source>
        <strain evidence="12 13">DH-20</strain>
    </source>
</reference>
<keyword evidence="4 7" id="KW-0863">Zinc-finger</keyword>
<comment type="subunit">
    <text evidence="7">Homodimer.</text>
</comment>
<feature type="zinc finger region" description="CR-type" evidence="8">
    <location>
        <begin position="158"/>
        <end position="236"/>
    </location>
</feature>
<evidence type="ECO:0000256" key="8">
    <source>
        <dbReference type="PROSITE-ProRule" id="PRU00546"/>
    </source>
</evidence>
<dbReference type="HAMAP" id="MF_01152">
    <property type="entry name" value="DnaJ"/>
    <property type="match status" value="1"/>
</dbReference>
<comment type="cofactor">
    <cofactor evidence="7">
        <name>Zn(2+)</name>
        <dbReference type="ChEBI" id="CHEBI:29105"/>
    </cofactor>
    <text evidence="7">Binds 2 Zn(2+) ions per monomer.</text>
</comment>
<feature type="binding site" evidence="7">
    <location>
        <position position="227"/>
    </location>
    <ligand>
        <name>Zn(2+)</name>
        <dbReference type="ChEBI" id="CHEBI:29105"/>
        <label>1</label>
    </ligand>
</feature>
<feature type="binding site" evidence="7">
    <location>
        <position position="188"/>
    </location>
    <ligand>
        <name>Zn(2+)</name>
        <dbReference type="ChEBI" id="CHEBI:29105"/>
        <label>2</label>
    </ligand>
</feature>
<dbReference type="InterPro" id="IPR008971">
    <property type="entry name" value="HSP40/DnaJ_pept-bd"/>
</dbReference>
<comment type="similarity">
    <text evidence="7">Belongs to the DnaJ family.</text>
</comment>
<dbReference type="InterPro" id="IPR001623">
    <property type="entry name" value="DnaJ_domain"/>
</dbReference>
<keyword evidence="12" id="KW-0560">Oxidoreductase</keyword>
<feature type="repeat" description="CXXCXGXG motif" evidence="7">
    <location>
        <begin position="171"/>
        <end position="178"/>
    </location>
</feature>
<comment type="domain">
    <text evidence="7">The J domain is necessary and sufficient to stimulate DnaK ATPase activity. Zinc center 1 plays an important role in the autonomous, DnaK-independent chaperone activity of DnaJ. Zinc center 2 is essential for interaction with DnaK and for DnaJ activity.</text>
</comment>
<protein>
    <recommendedName>
        <fullName evidence="7">Chaperone protein DnaJ</fullName>
    </recommendedName>
</protein>
<feature type="binding site" evidence="7">
    <location>
        <position position="171"/>
    </location>
    <ligand>
        <name>Zn(2+)</name>
        <dbReference type="ChEBI" id="CHEBI:29105"/>
        <label>1</label>
    </ligand>
</feature>
<keyword evidence="2 7" id="KW-0479">Metal-binding</keyword>
<evidence type="ECO:0000313" key="12">
    <source>
        <dbReference type="EMBL" id="MEK9502255.1"/>
    </source>
</evidence>
<dbReference type="Pfam" id="PF01556">
    <property type="entry name" value="DnaJ_C"/>
    <property type="match status" value="1"/>
</dbReference>
<feature type="domain" description="J" evidence="10">
    <location>
        <begin position="6"/>
        <end position="71"/>
    </location>
</feature>
<dbReference type="SUPFAM" id="SSF46565">
    <property type="entry name" value="Chaperone J-domain"/>
    <property type="match status" value="1"/>
</dbReference>
<dbReference type="Proteomes" id="UP001484239">
    <property type="component" value="Unassembled WGS sequence"/>
</dbReference>
<dbReference type="Gene3D" id="2.60.260.20">
    <property type="entry name" value="Urease metallochaperone UreE, N-terminal domain"/>
    <property type="match status" value="2"/>
</dbReference>
<accession>A0ABU9EEA0</accession>
<dbReference type="PROSITE" id="PS00636">
    <property type="entry name" value="DNAJ_1"/>
    <property type="match status" value="1"/>
</dbReference>
<dbReference type="SMART" id="SM00271">
    <property type="entry name" value="DnaJ"/>
    <property type="match status" value="1"/>
</dbReference>
<dbReference type="InterPro" id="IPR036410">
    <property type="entry name" value="HSP_DnaJ_Cys-rich_dom_sf"/>
</dbReference>
<dbReference type="Pfam" id="PF00684">
    <property type="entry name" value="DnaJ_CXXCXGXG"/>
    <property type="match status" value="1"/>
</dbReference>
<feature type="repeat" description="CXXCXGXG motif" evidence="7">
    <location>
        <begin position="188"/>
        <end position="195"/>
    </location>
</feature>
<feature type="binding site" evidence="7">
    <location>
        <position position="213"/>
    </location>
    <ligand>
        <name>Zn(2+)</name>
        <dbReference type="ChEBI" id="CHEBI:29105"/>
        <label>2</label>
    </ligand>
</feature>
<dbReference type="PROSITE" id="PS50076">
    <property type="entry name" value="DNAJ_2"/>
    <property type="match status" value="1"/>
</dbReference>
<organism evidence="12 13">
    <name type="scientific">Gaopeijia maritima</name>
    <dbReference type="NCBI Taxonomy" id="3119007"/>
    <lineage>
        <taxon>Bacteria</taxon>
        <taxon>Pseudomonadati</taxon>
        <taxon>Gemmatimonadota</taxon>
        <taxon>Longimicrobiia</taxon>
        <taxon>Gaopeijiales</taxon>
        <taxon>Gaopeijiaceae</taxon>
        <taxon>Gaopeijia</taxon>
    </lineage>
</organism>
<evidence type="ECO:0000313" key="13">
    <source>
        <dbReference type="Proteomes" id="UP001484239"/>
    </source>
</evidence>
<feature type="domain" description="CR-type" evidence="11">
    <location>
        <begin position="158"/>
        <end position="236"/>
    </location>
</feature>
<feature type="compositionally biased region" description="Low complexity" evidence="9">
    <location>
        <begin position="83"/>
        <end position="102"/>
    </location>
</feature>
<evidence type="ECO:0000259" key="11">
    <source>
        <dbReference type="PROSITE" id="PS51188"/>
    </source>
</evidence>
<dbReference type="NCBIfam" id="TIGR02349">
    <property type="entry name" value="DnaJ_bact"/>
    <property type="match status" value="1"/>
</dbReference>
<dbReference type="InterPro" id="IPR001305">
    <property type="entry name" value="HSP_DnaJ_Cys-rich_dom"/>
</dbReference>
<proteinExistence type="inferred from homology"/>
<dbReference type="PROSITE" id="PS51188">
    <property type="entry name" value="ZF_CR"/>
    <property type="match status" value="1"/>
</dbReference>
<dbReference type="NCBIfam" id="NF008035">
    <property type="entry name" value="PRK10767.1"/>
    <property type="match status" value="1"/>
</dbReference>
<dbReference type="InterPro" id="IPR018253">
    <property type="entry name" value="DnaJ_domain_CS"/>
</dbReference>
<feature type="binding site" evidence="7">
    <location>
        <position position="191"/>
    </location>
    <ligand>
        <name>Zn(2+)</name>
        <dbReference type="ChEBI" id="CHEBI:29105"/>
        <label>2</label>
    </ligand>
</feature>
<comment type="subcellular location">
    <subcellularLocation>
        <location evidence="7">Cytoplasm</location>
    </subcellularLocation>
</comment>
<keyword evidence="5 7" id="KW-0862">Zinc</keyword>
<dbReference type="CDD" id="cd10747">
    <property type="entry name" value="DnaJ_C"/>
    <property type="match status" value="1"/>
</dbReference>
<keyword evidence="1 7" id="KW-0235">DNA replication</keyword>
<dbReference type="SUPFAM" id="SSF49493">
    <property type="entry name" value="HSP40/DnaJ peptide-binding domain"/>
    <property type="match status" value="2"/>
</dbReference>
<feature type="repeat" description="CXXCXGXG motif" evidence="7">
    <location>
        <begin position="224"/>
        <end position="231"/>
    </location>
</feature>
<evidence type="ECO:0000259" key="10">
    <source>
        <dbReference type="PROSITE" id="PS50076"/>
    </source>
</evidence>
<dbReference type="GO" id="GO:0016491">
    <property type="term" value="F:oxidoreductase activity"/>
    <property type="evidence" value="ECO:0007669"/>
    <property type="project" value="UniProtKB-KW"/>
</dbReference>
<dbReference type="RefSeq" id="WP_405274476.1">
    <property type="nucleotide sequence ID" value="NZ_CP144380.1"/>
</dbReference>
<dbReference type="InterPro" id="IPR036869">
    <property type="entry name" value="J_dom_sf"/>
</dbReference>
<evidence type="ECO:0000256" key="4">
    <source>
        <dbReference type="ARBA" id="ARBA00022771"/>
    </source>
</evidence>
<dbReference type="InterPro" id="IPR012724">
    <property type="entry name" value="DnaJ"/>
</dbReference>
<feature type="region of interest" description="Disordered" evidence="9">
    <location>
        <begin position="78"/>
        <end position="102"/>
    </location>
</feature>
<dbReference type="PRINTS" id="PR00625">
    <property type="entry name" value="JDOMAIN"/>
</dbReference>
<evidence type="ECO:0000256" key="3">
    <source>
        <dbReference type="ARBA" id="ARBA00022737"/>
    </source>
</evidence>
<evidence type="ECO:0000256" key="2">
    <source>
        <dbReference type="ARBA" id="ARBA00022723"/>
    </source>
</evidence>
<dbReference type="Gene3D" id="1.10.287.110">
    <property type="entry name" value="DnaJ domain"/>
    <property type="match status" value="1"/>
</dbReference>
<dbReference type="Gene3D" id="2.10.230.10">
    <property type="entry name" value="Heat shock protein DnaJ, cysteine-rich domain"/>
    <property type="match status" value="1"/>
</dbReference>
<dbReference type="CDD" id="cd10719">
    <property type="entry name" value="DnaJ_zf"/>
    <property type="match status" value="1"/>
</dbReference>
<feature type="binding site" evidence="7">
    <location>
        <position position="224"/>
    </location>
    <ligand>
        <name>Zn(2+)</name>
        <dbReference type="ChEBI" id="CHEBI:29105"/>
        <label>1</label>
    </ligand>
</feature>
<name>A0ABU9EEA0_9BACT</name>
<feature type="binding site" evidence="7">
    <location>
        <position position="174"/>
    </location>
    <ligand>
        <name>Zn(2+)</name>
        <dbReference type="ChEBI" id="CHEBI:29105"/>
        <label>1</label>
    </ligand>
</feature>
<evidence type="ECO:0000256" key="6">
    <source>
        <dbReference type="ARBA" id="ARBA00023016"/>
    </source>
</evidence>
<feature type="repeat" description="CXXCXGXG motif" evidence="7">
    <location>
        <begin position="210"/>
        <end position="217"/>
    </location>
</feature>
<dbReference type="PANTHER" id="PTHR43096:SF10">
    <property type="entry name" value="CHAPERONE PROTEIN DNAJ A6, CHLOROPLASTIC"/>
    <property type="match status" value="1"/>
</dbReference>